<evidence type="ECO:0008006" key="4">
    <source>
        <dbReference type="Google" id="ProtNLM"/>
    </source>
</evidence>
<name>A0A1T5CKD3_9BACT</name>
<dbReference type="PROSITE" id="PS51257">
    <property type="entry name" value="PROKAR_LIPOPROTEIN"/>
    <property type="match status" value="1"/>
</dbReference>
<feature type="signal peptide" evidence="1">
    <location>
        <begin position="1"/>
        <end position="25"/>
    </location>
</feature>
<dbReference type="EMBL" id="FUZA01000001">
    <property type="protein sequence ID" value="SKB59803.1"/>
    <property type="molecule type" value="Genomic_DNA"/>
</dbReference>
<keyword evidence="1" id="KW-0732">Signal</keyword>
<accession>A0A1T5CKD3</accession>
<evidence type="ECO:0000313" key="2">
    <source>
        <dbReference type="EMBL" id="SKB59803.1"/>
    </source>
</evidence>
<protein>
    <recommendedName>
        <fullName evidence="4">PE-PGRS family protein</fullName>
    </recommendedName>
</protein>
<feature type="chain" id="PRO_5012707611" description="PE-PGRS family protein" evidence="1">
    <location>
        <begin position="26"/>
        <end position="305"/>
    </location>
</feature>
<dbReference type="SUPFAM" id="SSF63829">
    <property type="entry name" value="Calcium-dependent phosphotriesterase"/>
    <property type="match status" value="1"/>
</dbReference>
<evidence type="ECO:0000256" key="1">
    <source>
        <dbReference type="SAM" id="SignalP"/>
    </source>
</evidence>
<dbReference type="AlphaFoldDB" id="A0A1T5CKD3"/>
<dbReference type="STRING" id="651661.SAMN05660293_01311"/>
<evidence type="ECO:0000313" key="3">
    <source>
        <dbReference type="Proteomes" id="UP000190897"/>
    </source>
</evidence>
<organism evidence="2 3">
    <name type="scientific">Dyadobacter psychrophilus</name>
    <dbReference type="NCBI Taxonomy" id="651661"/>
    <lineage>
        <taxon>Bacteria</taxon>
        <taxon>Pseudomonadati</taxon>
        <taxon>Bacteroidota</taxon>
        <taxon>Cytophagia</taxon>
        <taxon>Cytophagales</taxon>
        <taxon>Spirosomataceae</taxon>
        <taxon>Dyadobacter</taxon>
    </lineage>
</organism>
<dbReference type="OrthoDB" id="9798438at2"/>
<dbReference type="RefSeq" id="WP_082213786.1">
    <property type="nucleotide sequence ID" value="NZ_FUZA01000001.1"/>
</dbReference>
<dbReference type="Proteomes" id="UP000190897">
    <property type="component" value="Unassembled WGS sequence"/>
</dbReference>
<keyword evidence="3" id="KW-1185">Reference proteome</keyword>
<sequence length="305" mass="32903">MKLYKRLSGQVGVVLLSLIFCAAFSCDPPPKPDETPTADFETTPQKVAITPGIIDEASGIVPSYNLPGNFWINQDSGQPNSLYLLSSDGKNIKQMNIPGSVNRDWEDVAAGPGPSAGINYLYIGDIGNNNEPKSQVGVIYRIPEITDPNASFDGSKLEKITFSYPDGPRDAESLILDPGTKDIYVVSKEAQNTGIYRLAFPQSTTETTIAEKLGTVPGVGLATGADISKDGSEILIRTYLAVYYWKVKTGESVGQTLTRPSAKQLLVALEPQSEAVCMDADAKGFYTISEKSNAASVTLNFYKRK</sequence>
<gene>
    <name evidence="2" type="ORF">SAMN05660293_01311</name>
</gene>
<reference evidence="3" key="1">
    <citation type="submission" date="2017-02" db="EMBL/GenBank/DDBJ databases">
        <authorList>
            <person name="Varghese N."/>
            <person name="Submissions S."/>
        </authorList>
    </citation>
    <scope>NUCLEOTIDE SEQUENCE [LARGE SCALE GENOMIC DNA]</scope>
    <source>
        <strain evidence="3">DSM 22270</strain>
    </source>
</reference>
<proteinExistence type="predicted"/>